<protein>
    <submittedName>
        <fullName evidence="1">Uncharacterized protein</fullName>
    </submittedName>
</protein>
<evidence type="ECO:0000313" key="2">
    <source>
        <dbReference type="Proteomes" id="UP000264006"/>
    </source>
</evidence>
<dbReference type="InterPro" id="IPR018561">
    <property type="entry name" value="AosR"/>
</dbReference>
<gene>
    <name evidence="1" type="ORF">DVS28_a1223</name>
</gene>
<keyword evidence="2" id="KW-1185">Reference proteome</keyword>
<dbReference type="Pfam" id="PF09438">
    <property type="entry name" value="DUF2017"/>
    <property type="match status" value="1"/>
</dbReference>
<organism evidence="1 2">
    <name type="scientific">Euzebya pacifica</name>
    <dbReference type="NCBI Taxonomy" id="1608957"/>
    <lineage>
        <taxon>Bacteria</taxon>
        <taxon>Bacillati</taxon>
        <taxon>Actinomycetota</taxon>
        <taxon>Nitriliruptoria</taxon>
        <taxon>Euzebyales</taxon>
    </lineage>
</organism>
<dbReference type="KEGG" id="euz:DVS28_a1223"/>
<sequence length="156" mass="17535">MTLPTAERALLDDMVRTIREVIAGVDADTPHDEVVGRLFPRAYEDPLEQMEYADTAIDLLAEAKRTMLDTFEESLRAGAVRRDIWRIDLTEEQTAAWLAVLQDGRLVLAQIVGIRTEEDWERLIEADDEAALILAYLGELLGMLVLLLDGALPDEE</sequence>
<proteinExistence type="predicted"/>
<accession>A0A346XUM6</accession>
<dbReference type="EMBL" id="CP031165">
    <property type="protein sequence ID" value="AXV05923.1"/>
    <property type="molecule type" value="Genomic_DNA"/>
</dbReference>
<name>A0A346XUM6_9ACTN</name>
<dbReference type="Proteomes" id="UP000264006">
    <property type="component" value="Chromosome"/>
</dbReference>
<dbReference type="AlphaFoldDB" id="A0A346XUM6"/>
<reference evidence="1 2" key="1">
    <citation type="submission" date="2018-09" db="EMBL/GenBank/DDBJ databases">
        <title>Complete genome sequence of Euzebya sp. DY32-46 isolated from seawater of Pacific Ocean.</title>
        <authorList>
            <person name="Xu L."/>
            <person name="Wu Y.-H."/>
            <person name="Xu X.-W."/>
        </authorList>
    </citation>
    <scope>NUCLEOTIDE SEQUENCE [LARGE SCALE GENOMIC DNA]</scope>
    <source>
        <strain evidence="1 2">DY32-46</strain>
    </source>
</reference>
<evidence type="ECO:0000313" key="1">
    <source>
        <dbReference type="EMBL" id="AXV05923.1"/>
    </source>
</evidence>